<dbReference type="GO" id="GO:0016757">
    <property type="term" value="F:glycosyltransferase activity"/>
    <property type="evidence" value="ECO:0007669"/>
    <property type="project" value="UniProtKB-KW"/>
</dbReference>
<feature type="binding site" evidence="3">
    <location>
        <position position="442"/>
    </location>
    <ligand>
        <name>substrate</name>
    </ligand>
</feature>
<dbReference type="GO" id="GO:0005975">
    <property type="term" value="P:carbohydrate metabolic process"/>
    <property type="evidence" value="ECO:0007669"/>
    <property type="project" value="InterPro"/>
</dbReference>
<dbReference type="SMART" id="SM00642">
    <property type="entry name" value="Aamy"/>
    <property type="match status" value="1"/>
</dbReference>
<dbReference type="InterPro" id="IPR006047">
    <property type="entry name" value="GH13_cat_dom"/>
</dbReference>
<sequence length="561" mass="64721">MKKEISVEKRLKKLYPESSEYLLKKIKEKVNKFNDSIENTNSYELNENKSILITYGDSIKDESHSLNVLEKFMEEFVGDSINTVHILPFFPYSSDDGFSVVDYKKVNPDLGTWEDIKNFSKHYYLMFDAVVNHISSQSDWFKGFLRNDPKYDDYFITVDKNTDLSSVTRPRALPLLTKFDTPEGEKYVWTTFSEDQIDLNYKNPELLLDIINVLLFYVKNGASLLRLDAIGYIWKEVGTSCIHLKQTHEIIKLFKDIFDSIKGQVIIITETNVPHKENVSYFGNGEDEAQMVYNFSLPPLVLNAYQINSSKHISKWASGLEYPSDKTTFFNFLASHDGIGLMPVKGILSDVEIDNLIKKVEKNNGKVSYKTNSDGTQSPYEMNINYFDALYDERDSIKENINKFLGAYFIAFSLRGIPGIYIHSLIGSRNWAQGVKELGYNRAINREKLNYENLKKEIEKKGSFRNQIFYSMKHLLEIRKNHKAFSPKSGQEILSICDQVFAIKRFCEEETIVAIANLSKEEVTINLNEISNDNSATEIIKGKEIKNKISIEPYGYTWVKI</sequence>
<dbReference type="InterPro" id="IPR013780">
    <property type="entry name" value="Glyco_hydro_b"/>
</dbReference>
<dbReference type="CDD" id="cd11356">
    <property type="entry name" value="AmyAc_Sucrose_phosphorylase-like_1"/>
    <property type="match status" value="1"/>
</dbReference>
<feature type="binding site" evidence="3">
    <location>
        <position position="95"/>
    </location>
    <ligand>
        <name>substrate</name>
    </ligand>
</feature>
<organism evidence="5 6">
    <name type="scientific">Geotoga petraea</name>
    <dbReference type="NCBI Taxonomy" id="28234"/>
    <lineage>
        <taxon>Bacteria</taxon>
        <taxon>Thermotogati</taxon>
        <taxon>Thermotogota</taxon>
        <taxon>Thermotogae</taxon>
        <taxon>Petrotogales</taxon>
        <taxon>Petrotogaceae</taxon>
        <taxon>Geotoga</taxon>
    </lineage>
</organism>
<keyword evidence="6" id="KW-1185">Reference proteome</keyword>
<gene>
    <name evidence="5" type="ORF">SAMN04488588_1911</name>
</gene>
<feature type="binding site" evidence="3">
    <location>
        <begin position="336"/>
        <end position="337"/>
    </location>
    <ligand>
        <name>substrate</name>
    </ligand>
</feature>
<feature type="binding site" evidence="3">
    <location>
        <position position="133"/>
    </location>
    <ligand>
        <name>substrate</name>
    </ligand>
</feature>
<dbReference type="InterPro" id="IPR045857">
    <property type="entry name" value="O16G_dom_2"/>
</dbReference>
<dbReference type="Gene3D" id="3.20.20.80">
    <property type="entry name" value="Glycosidases"/>
    <property type="match status" value="1"/>
</dbReference>
<feature type="domain" description="Glycosyl hydrolase family 13 catalytic" evidence="4">
    <location>
        <begin position="53"/>
        <end position="465"/>
    </location>
</feature>
<dbReference type="STRING" id="28234.SAMN04488588_1911"/>
<dbReference type="PANTHER" id="PTHR10357:SF214">
    <property type="entry name" value="GLUCOSYLGLYCERATE PHOSPHORYLASE"/>
    <property type="match status" value="1"/>
</dbReference>
<dbReference type="InterPro" id="IPR017853">
    <property type="entry name" value="GH"/>
</dbReference>
<evidence type="ECO:0000313" key="5">
    <source>
        <dbReference type="EMBL" id="SDC84018.1"/>
    </source>
</evidence>
<dbReference type="Pfam" id="PF00128">
    <property type="entry name" value="Alpha-amylase"/>
    <property type="match status" value="1"/>
</dbReference>
<dbReference type="Gene3D" id="3.90.400.10">
    <property type="entry name" value="Oligo-1,6-glucosidase, Domain 2"/>
    <property type="match status" value="1"/>
</dbReference>
<evidence type="ECO:0000313" key="6">
    <source>
        <dbReference type="Proteomes" id="UP000199322"/>
    </source>
</evidence>
<keyword evidence="1" id="KW-0328">Glycosyltransferase</keyword>
<dbReference type="AlphaFoldDB" id="A0A1G6PVE4"/>
<evidence type="ECO:0000256" key="2">
    <source>
        <dbReference type="ARBA" id="ARBA00022679"/>
    </source>
</evidence>
<reference evidence="5 6" key="1">
    <citation type="submission" date="2016-10" db="EMBL/GenBank/DDBJ databases">
        <authorList>
            <person name="de Groot N.N."/>
        </authorList>
    </citation>
    <scope>NUCLEOTIDE SEQUENCE [LARGE SCALE GENOMIC DNA]</scope>
    <source>
        <strain evidence="5 6">WG14</strain>
    </source>
</reference>
<dbReference type="Gene3D" id="2.60.40.1180">
    <property type="entry name" value="Golgi alpha-mannosidase II"/>
    <property type="match status" value="1"/>
</dbReference>
<accession>A0A1G6PVE4</accession>
<feature type="binding site" evidence="3">
    <location>
        <begin position="226"/>
        <end position="228"/>
    </location>
    <ligand>
        <name>substrate</name>
    </ligand>
</feature>
<dbReference type="Proteomes" id="UP000199322">
    <property type="component" value="Unassembled WGS sequence"/>
</dbReference>
<keyword evidence="2" id="KW-0808">Transferase</keyword>
<dbReference type="PIRSF" id="PIRSF003059">
    <property type="entry name" value="Sucrose_phosphorylase"/>
    <property type="match status" value="1"/>
</dbReference>
<dbReference type="RefSeq" id="WP_091405309.1">
    <property type="nucleotide sequence ID" value="NZ_FMYV01000009.1"/>
</dbReference>
<evidence type="ECO:0000259" key="4">
    <source>
        <dbReference type="SMART" id="SM00642"/>
    </source>
</evidence>
<dbReference type="SUPFAM" id="SSF51445">
    <property type="entry name" value="(Trans)glycosidases"/>
    <property type="match status" value="1"/>
</dbReference>
<proteinExistence type="predicted"/>
<protein>
    <submittedName>
        <fullName evidence="5">Sucrose phosphorylase</fullName>
    </submittedName>
</protein>
<evidence type="ECO:0000256" key="1">
    <source>
        <dbReference type="ARBA" id="ARBA00022676"/>
    </source>
</evidence>
<evidence type="ECO:0000256" key="3">
    <source>
        <dbReference type="PIRSR" id="PIRSR003059-2"/>
    </source>
</evidence>
<dbReference type="PANTHER" id="PTHR10357">
    <property type="entry name" value="ALPHA-AMYLASE FAMILY MEMBER"/>
    <property type="match status" value="1"/>
</dbReference>
<dbReference type="InterPro" id="IPR016377">
    <property type="entry name" value="Sucrose_GGa_phosphorylase-rel"/>
</dbReference>
<dbReference type="EMBL" id="FMYV01000009">
    <property type="protein sequence ID" value="SDC84018.1"/>
    <property type="molecule type" value="Genomic_DNA"/>
</dbReference>
<name>A0A1G6PVE4_9BACT</name>
<dbReference type="InterPro" id="IPR033746">
    <property type="entry name" value="GGa_phosphorylase"/>
</dbReference>